<evidence type="ECO:0000313" key="1">
    <source>
        <dbReference type="EMBL" id="WGK70035.1"/>
    </source>
</evidence>
<dbReference type="RefSeq" id="WP_326928240.1">
    <property type="nucleotide sequence ID" value="NZ_CP123443.1"/>
</dbReference>
<accession>A0ABY8MKZ3</accession>
<dbReference type="SUPFAM" id="SSF50998">
    <property type="entry name" value="Quinoprotein alcohol dehydrogenase-like"/>
    <property type="match status" value="1"/>
</dbReference>
<keyword evidence="2" id="KW-1185">Reference proteome</keyword>
<evidence type="ECO:0008006" key="3">
    <source>
        <dbReference type="Google" id="ProtNLM"/>
    </source>
</evidence>
<name>A0ABY8MKZ3_9SPIO</name>
<proteinExistence type="predicted"/>
<gene>
    <name evidence="1" type="ORF">P0082_04020</name>
</gene>
<sequence>MVNKSKQKILRTVLVSLILYPFSFVLFLQCKSAPLSIRQQIDRLQPDERILQAEEFLRQDDKKWALYAWNQTNLEDITTDEGRESYRLLKTWLFSQKVESVNIELADMQVSAMYLDHDDLWLGTWNGGIYRLSLSSGEGFALEADAPSLVPKVVYRIRKSDNAFWFAMHQGLRFYNYQTGAGGWLQMPGVTGAVSDFLENSEGLFVASLTQGAWHRTLAGDISPIGEQLGSGPGIGRDGPVSPVVALAFQNDIGLILGTAEQGAFRRKNSVVEPLQNLEPTLGQLKHVNHIVNDGSSLWFASAGEGLFRWNYQNSQTYRISSESFLLRSDRISALLHSGDWVFLGDDRGGLAGYHLEDQKWYMWDSGRNLEFSDISTIAYRNGELFYSTLAGGVYRIHWLKYLFSLKQKGIVAGTSVTRRLQ</sequence>
<protein>
    <recommendedName>
        <fullName evidence="3">Two component regulator propeller</fullName>
    </recommendedName>
</protein>
<dbReference type="Gene3D" id="2.130.10.10">
    <property type="entry name" value="YVTN repeat-like/Quinoprotein amine dehydrogenase"/>
    <property type="match status" value="2"/>
</dbReference>
<dbReference type="InterPro" id="IPR011047">
    <property type="entry name" value="Quinoprotein_ADH-like_sf"/>
</dbReference>
<organism evidence="1 2">
    <name type="scientific">Candidatus Haliotispira prima</name>
    <dbReference type="NCBI Taxonomy" id="3034016"/>
    <lineage>
        <taxon>Bacteria</taxon>
        <taxon>Pseudomonadati</taxon>
        <taxon>Spirochaetota</taxon>
        <taxon>Spirochaetia</taxon>
        <taxon>Spirochaetales</taxon>
        <taxon>Spirochaetaceae</taxon>
        <taxon>Candidatus Haliotispira</taxon>
    </lineage>
</organism>
<dbReference type="EMBL" id="CP123443">
    <property type="protein sequence ID" value="WGK70035.1"/>
    <property type="molecule type" value="Genomic_DNA"/>
</dbReference>
<dbReference type="InterPro" id="IPR015943">
    <property type="entry name" value="WD40/YVTN_repeat-like_dom_sf"/>
</dbReference>
<evidence type="ECO:0000313" key="2">
    <source>
        <dbReference type="Proteomes" id="UP001228690"/>
    </source>
</evidence>
<dbReference type="Proteomes" id="UP001228690">
    <property type="component" value="Chromosome"/>
</dbReference>
<reference evidence="1 2" key="1">
    <citation type="submission" date="2023-04" db="EMBL/GenBank/DDBJ databases">
        <title>Spirochaete genome identified in red abalone sample constitutes a novel genus.</title>
        <authorList>
            <person name="Sharma S.P."/>
            <person name="Purcell C.M."/>
            <person name="Hyde J.R."/>
            <person name="Severin A.J."/>
        </authorList>
    </citation>
    <scope>NUCLEOTIDE SEQUENCE [LARGE SCALE GENOMIC DNA]</scope>
    <source>
        <strain evidence="1 2">SP-2023</strain>
    </source>
</reference>